<evidence type="ECO:0000259" key="6">
    <source>
        <dbReference type="PROSITE" id="PS51686"/>
    </source>
</evidence>
<dbReference type="SUPFAM" id="SSF88697">
    <property type="entry name" value="PUA domain-like"/>
    <property type="match status" value="1"/>
</dbReference>
<dbReference type="InterPro" id="IPR036974">
    <property type="entry name" value="PUA_sf"/>
</dbReference>
<dbReference type="PROSITE" id="PS51686">
    <property type="entry name" value="SAM_MT_RSMB_NOP"/>
    <property type="match status" value="1"/>
</dbReference>
<reference evidence="7" key="2">
    <citation type="submission" date="2022-10" db="EMBL/GenBank/DDBJ databases">
        <authorList>
            <consortium name="ENA_rothamsted_submissions"/>
            <consortium name="culmorum"/>
            <person name="King R."/>
        </authorList>
    </citation>
    <scope>NUCLEOTIDE SEQUENCE</scope>
</reference>
<evidence type="ECO:0000256" key="3">
    <source>
        <dbReference type="ARBA" id="ARBA00022691"/>
    </source>
</evidence>
<dbReference type="GO" id="GO:0008173">
    <property type="term" value="F:RNA methyltransferase activity"/>
    <property type="evidence" value="ECO:0007669"/>
    <property type="project" value="InterPro"/>
</dbReference>
<evidence type="ECO:0000256" key="4">
    <source>
        <dbReference type="ARBA" id="ARBA00022884"/>
    </source>
</evidence>
<dbReference type="InterPro" id="IPR015947">
    <property type="entry name" value="PUA-like_sf"/>
</dbReference>
<dbReference type="InterPro" id="IPR001678">
    <property type="entry name" value="MeTrfase_RsmB-F_NOP2_dom"/>
</dbReference>
<sequence>MKKMMRQSQVVRPHNLDEYLLNLLKSIYKTRNLSVEEVSQWLTSAPLYSYFRVNTLKVTPLEVMTSINEKISNLKRLKNNKKEQHLVRVHKHLSDCIVISPMDKSLLDLSHKNEEVIVDIPTGQSALRGSHIFAPGIMAIAPEVQVDSFISVYADLAKGCKRGYQKYYDNPMKMFVGNGIAKMNRRQLFNGDINPKGIAVEMTDPVTGIPSFKLPDEYGMLQNLPSIVTGYALDVNENNLKVLDMCAAPGNKTTHIATLMNNKGSIDAIDKSKTKLKKVELRCNNFGIQNVKIHHFDSLISLDTNNINNNDDRPPFKNESFDRVLLDAPCSNLGQRPLLNIQVDKNLIKSFPALQRKLLINAVDLVKPGGILVYSTCTITLEENEHNVAWVLKKFPQMELIEINSEIGSPGIATQVGLNENLCKLVRRFGPENAEEDSIGFFISKFQKKVK</sequence>
<dbReference type="PRINTS" id="PR02008">
    <property type="entry name" value="RCMTFAMILY"/>
</dbReference>
<gene>
    <name evidence="7" type="ORF">APHIGO_LOCUS2702</name>
</gene>
<organism evidence="7 8">
    <name type="scientific">Aphis gossypii</name>
    <name type="common">Cotton aphid</name>
    <dbReference type="NCBI Taxonomy" id="80765"/>
    <lineage>
        <taxon>Eukaryota</taxon>
        <taxon>Metazoa</taxon>
        <taxon>Ecdysozoa</taxon>
        <taxon>Arthropoda</taxon>
        <taxon>Hexapoda</taxon>
        <taxon>Insecta</taxon>
        <taxon>Pterygota</taxon>
        <taxon>Neoptera</taxon>
        <taxon>Paraneoptera</taxon>
        <taxon>Hemiptera</taxon>
        <taxon>Sternorrhyncha</taxon>
        <taxon>Aphidomorpha</taxon>
        <taxon>Aphidoidea</taxon>
        <taxon>Aphididae</taxon>
        <taxon>Aphidini</taxon>
        <taxon>Aphis</taxon>
        <taxon>Aphis</taxon>
    </lineage>
</organism>
<keyword evidence="8" id="KW-1185">Reference proteome</keyword>
<dbReference type="CDD" id="cd21150">
    <property type="entry name" value="PUA_NSun6-like"/>
    <property type="match status" value="1"/>
</dbReference>
<name>A0A9P0NB16_APHGO</name>
<keyword evidence="1 5" id="KW-0489">Methyltransferase</keyword>
<dbReference type="PANTHER" id="PTHR22807:SF34">
    <property type="entry name" value="TRNA (CYTOSINE(72)-C(5))-METHYLTRANSFERASE NSUN6"/>
    <property type="match status" value="1"/>
</dbReference>
<dbReference type="GO" id="GO:0001510">
    <property type="term" value="P:RNA methylation"/>
    <property type="evidence" value="ECO:0007669"/>
    <property type="project" value="InterPro"/>
</dbReference>
<keyword evidence="2 5" id="KW-0808">Transferase</keyword>
<comment type="similarity">
    <text evidence="5">Belongs to the class I-like SAM-binding methyltransferase superfamily. RsmB/NOP family.</text>
</comment>
<proteinExistence type="inferred from homology"/>
<dbReference type="AlphaFoldDB" id="A0A9P0NB16"/>
<feature type="domain" description="SAM-dependent MTase RsmB/NOP-type" evidence="6">
    <location>
        <begin position="148"/>
        <end position="449"/>
    </location>
</feature>
<evidence type="ECO:0000256" key="5">
    <source>
        <dbReference type="PROSITE-ProRule" id="PRU01023"/>
    </source>
</evidence>
<dbReference type="Gene3D" id="3.40.50.150">
    <property type="entry name" value="Vaccinia Virus protein VP39"/>
    <property type="match status" value="1"/>
</dbReference>
<dbReference type="InterPro" id="IPR049560">
    <property type="entry name" value="MeTrfase_RsmB-F_NOP2_cat"/>
</dbReference>
<dbReference type="GO" id="GO:0003723">
    <property type="term" value="F:RNA binding"/>
    <property type="evidence" value="ECO:0007669"/>
    <property type="project" value="UniProtKB-UniRule"/>
</dbReference>
<reference evidence="7" key="1">
    <citation type="submission" date="2022-02" db="EMBL/GenBank/DDBJ databases">
        <authorList>
            <person name="King R."/>
        </authorList>
    </citation>
    <scope>NUCLEOTIDE SEQUENCE</scope>
</reference>
<feature type="binding site" evidence="5">
    <location>
        <begin position="246"/>
        <end position="252"/>
    </location>
    <ligand>
        <name>S-adenosyl-L-methionine</name>
        <dbReference type="ChEBI" id="CHEBI:59789"/>
    </ligand>
</feature>
<accession>A0A9P0NB16</accession>
<dbReference type="InterPro" id="IPR023267">
    <property type="entry name" value="RCMT"/>
</dbReference>
<dbReference type="PANTHER" id="PTHR22807">
    <property type="entry name" value="NOP2 YEAST -RELATED NOL1/NOP2/FMU SUN DOMAIN-CONTAINING"/>
    <property type="match status" value="1"/>
</dbReference>
<feature type="active site" description="Nucleophile" evidence="5">
    <location>
        <position position="377"/>
    </location>
</feature>
<evidence type="ECO:0000256" key="1">
    <source>
        <dbReference type="ARBA" id="ARBA00022603"/>
    </source>
</evidence>
<evidence type="ECO:0000313" key="7">
    <source>
        <dbReference type="EMBL" id="CAH1714246.1"/>
    </source>
</evidence>
<keyword evidence="4 5" id="KW-0694">RNA-binding</keyword>
<dbReference type="Gene3D" id="2.30.130.10">
    <property type="entry name" value="PUA domain"/>
    <property type="match status" value="1"/>
</dbReference>
<evidence type="ECO:0000256" key="2">
    <source>
        <dbReference type="ARBA" id="ARBA00022679"/>
    </source>
</evidence>
<dbReference type="Proteomes" id="UP001154329">
    <property type="component" value="Chromosome 1"/>
</dbReference>
<dbReference type="EMBL" id="OU899034">
    <property type="protein sequence ID" value="CAH1714246.1"/>
    <property type="molecule type" value="Genomic_DNA"/>
</dbReference>
<feature type="binding site" evidence="5">
    <location>
        <position position="327"/>
    </location>
    <ligand>
        <name>S-adenosyl-L-methionine</name>
        <dbReference type="ChEBI" id="CHEBI:59789"/>
    </ligand>
</feature>
<feature type="binding site" evidence="5">
    <location>
        <position position="297"/>
    </location>
    <ligand>
        <name>S-adenosyl-L-methionine</name>
        <dbReference type="ChEBI" id="CHEBI:59789"/>
    </ligand>
</feature>
<dbReference type="InterPro" id="IPR029063">
    <property type="entry name" value="SAM-dependent_MTases_sf"/>
</dbReference>
<feature type="binding site" evidence="5">
    <location>
        <position position="270"/>
    </location>
    <ligand>
        <name>S-adenosyl-L-methionine</name>
        <dbReference type="ChEBI" id="CHEBI:59789"/>
    </ligand>
</feature>
<dbReference type="SUPFAM" id="SSF53335">
    <property type="entry name" value="S-adenosyl-L-methionine-dependent methyltransferases"/>
    <property type="match status" value="1"/>
</dbReference>
<dbReference type="Pfam" id="PF01189">
    <property type="entry name" value="Methyltr_RsmB-F"/>
    <property type="match status" value="1"/>
</dbReference>
<dbReference type="PROSITE" id="PS50890">
    <property type="entry name" value="PUA"/>
    <property type="match status" value="1"/>
</dbReference>
<keyword evidence="3 5" id="KW-0949">S-adenosyl-L-methionine</keyword>
<dbReference type="CDD" id="cd02440">
    <property type="entry name" value="AdoMet_MTases"/>
    <property type="match status" value="1"/>
</dbReference>
<evidence type="ECO:0000313" key="8">
    <source>
        <dbReference type="Proteomes" id="UP001154329"/>
    </source>
</evidence>
<protein>
    <recommendedName>
        <fullName evidence="6">SAM-dependent MTase RsmB/NOP-type domain-containing protein</fullName>
    </recommendedName>
</protein>